<name>A0AAW0GC35_9APHY</name>
<keyword evidence="4" id="KW-1185">Reference proteome</keyword>
<dbReference type="InterPro" id="IPR029058">
    <property type="entry name" value="AB_hydrolase_fold"/>
</dbReference>
<dbReference type="AlphaFoldDB" id="A0AAW0GC35"/>
<dbReference type="InterPro" id="IPR050300">
    <property type="entry name" value="GDXG_lipolytic_enzyme"/>
</dbReference>
<dbReference type="Proteomes" id="UP001385951">
    <property type="component" value="Unassembled WGS sequence"/>
</dbReference>
<sequence length="289" mass="31689">MLPSTNCPQKPNIVLRIAKSQWMGAKSPARCLTPTAPDGETFPVLVWYHGGGWLMGRIEMDDYTLRRWCVALKVVIVNVDYRLAPEYPYPTGPNDCYAALKWTAENIASSSGDIKKGFLVGGFSAGGTAAALMALKARDDPFFQGRPVTGQFLNVPQVVHPDAIPEKYKDLFHSMEQNKDSPILDRAGLLKTNELVGARPDDANLWPLLATTQEGLPPAFLQIGGIDPLRDDGLVYEQALREAGVKTKFEVYTGMPHGGRAMFPNVAIYKQWDKDQVDGLGWLLSGAVA</sequence>
<dbReference type="SUPFAM" id="SSF53474">
    <property type="entry name" value="alpha/beta-Hydrolases"/>
    <property type="match status" value="1"/>
</dbReference>
<gene>
    <name evidence="3" type="ORF">QCA50_009669</name>
</gene>
<dbReference type="PANTHER" id="PTHR48081">
    <property type="entry name" value="AB HYDROLASE SUPERFAMILY PROTEIN C4A8.06C"/>
    <property type="match status" value="1"/>
</dbReference>
<proteinExistence type="predicted"/>
<dbReference type="Pfam" id="PF07859">
    <property type="entry name" value="Abhydrolase_3"/>
    <property type="match status" value="1"/>
</dbReference>
<evidence type="ECO:0000256" key="1">
    <source>
        <dbReference type="ARBA" id="ARBA00022801"/>
    </source>
</evidence>
<keyword evidence="1" id="KW-0378">Hydrolase</keyword>
<organism evidence="3 4">
    <name type="scientific">Cerrena zonata</name>
    <dbReference type="NCBI Taxonomy" id="2478898"/>
    <lineage>
        <taxon>Eukaryota</taxon>
        <taxon>Fungi</taxon>
        <taxon>Dikarya</taxon>
        <taxon>Basidiomycota</taxon>
        <taxon>Agaricomycotina</taxon>
        <taxon>Agaricomycetes</taxon>
        <taxon>Polyporales</taxon>
        <taxon>Cerrenaceae</taxon>
        <taxon>Cerrena</taxon>
    </lineage>
</organism>
<protein>
    <recommendedName>
        <fullName evidence="2">Alpha/beta hydrolase fold-3 domain-containing protein</fullName>
    </recommendedName>
</protein>
<dbReference type="Gene3D" id="3.40.50.1820">
    <property type="entry name" value="alpha/beta hydrolase"/>
    <property type="match status" value="1"/>
</dbReference>
<dbReference type="PANTHER" id="PTHR48081:SF8">
    <property type="entry name" value="ALPHA_BETA HYDROLASE FOLD-3 DOMAIN-CONTAINING PROTEIN-RELATED"/>
    <property type="match status" value="1"/>
</dbReference>
<dbReference type="GO" id="GO:0016787">
    <property type="term" value="F:hydrolase activity"/>
    <property type="evidence" value="ECO:0007669"/>
    <property type="project" value="UniProtKB-KW"/>
</dbReference>
<dbReference type="InterPro" id="IPR013094">
    <property type="entry name" value="AB_hydrolase_3"/>
</dbReference>
<dbReference type="EMBL" id="JASBNA010000014">
    <property type="protein sequence ID" value="KAK7687166.1"/>
    <property type="molecule type" value="Genomic_DNA"/>
</dbReference>
<reference evidence="3 4" key="1">
    <citation type="submission" date="2022-09" db="EMBL/GenBank/DDBJ databases">
        <authorList>
            <person name="Palmer J.M."/>
        </authorList>
    </citation>
    <scope>NUCLEOTIDE SEQUENCE [LARGE SCALE GENOMIC DNA]</scope>
    <source>
        <strain evidence="3 4">DSM 7382</strain>
    </source>
</reference>
<accession>A0AAW0GC35</accession>
<evidence type="ECO:0000313" key="4">
    <source>
        <dbReference type="Proteomes" id="UP001385951"/>
    </source>
</evidence>
<comment type="caution">
    <text evidence="3">The sequence shown here is derived from an EMBL/GenBank/DDBJ whole genome shotgun (WGS) entry which is preliminary data.</text>
</comment>
<feature type="domain" description="Alpha/beta hydrolase fold-3" evidence="2">
    <location>
        <begin position="45"/>
        <end position="258"/>
    </location>
</feature>
<evidence type="ECO:0000313" key="3">
    <source>
        <dbReference type="EMBL" id="KAK7687166.1"/>
    </source>
</evidence>
<evidence type="ECO:0000259" key="2">
    <source>
        <dbReference type="Pfam" id="PF07859"/>
    </source>
</evidence>